<dbReference type="NCBIfam" id="NF047399">
    <property type="entry name" value="BrnA_antitoxin_add"/>
    <property type="match status" value="1"/>
</dbReference>
<reference evidence="2 3" key="1">
    <citation type="submission" date="2023-07" db="EMBL/GenBank/DDBJ databases">
        <title>Genomic Encyclopedia of Type Strains, Phase IV (KMG-IV): sequencing the most valuable type-strain genomes for metagenomic binning, comparative biology and taxonomic classification.</title>
        <authorList>
            <person name="Goeker M."/>
        </authorList>
    </citation>
    <scope>NUCLEOTIDE SEQUENCE [LARGE SCALE GENOMIC DNA]</scope>
    <source>
        <strain evidence="2 3">DSM 1111</strain>
    </source>
</reference>
<evidence type="ECO:0000313" key="2">
    <source>
        <dbReference type="EMBL" id="MDQ0423222.1"/>
    </source>
</evidence>
<evidence type="ECO:0000256" key="1">
    <source>
        <dbReference type="SAM" id="MobiDB-lite"/>
    </source>
</evidence>
<evidence type="ECO:0008006" key="4">
    <source>
        <dbReference type="Google" id="ProtNLM"/>
    </source>
</evidence>
<accession>A0ABU0GD01</accession>
<gene>
    <name evidence="2" type="ORF">J2045_004274</name>
</gene>
<name>A0ABU0GD01_9HYPH</name>
<dbReference type="Proteomes" id="UP001238496">
    <property type="component" value="Unassembled WGS sequence"/>
</dbReference>
<feature type="region of interest" description="Disordered" evidence="1">
    <location>
        <begin position="1"/>
        <end position="20"/>
    </location>
</feature>
<comment type="caution">
    <text evidence="2">The sequence shown here is derived from an EMBL/GenBank/DDBJ whole genome shotgun (WGS) entry which is preliminary data.</text>
</comment>
<feature type="compositionally biased region" description="Basic and acidic residues" evidence="1">
    <location>
        <begin position="1"/>
        <end position="15"/>
    </location>
</feature>
<organism evidence="2 3">
    <name type="scientific">Peteryoungia aggregata LMG 23059</name>
    <dbReference type="NCBI Taxonomy" id="1368425"/>
    <lineage>
        <taxon>Bacteria</taxon>
        <taxon>Pseudomonadati</taxon>
        <taxon>Pseudomonadota</taxon>
        <taxon>Alphaproteobacteria</taxon>
        <taxon>Hyphomicrobiales</taxon>
        <taxon>Rhizobiaceae</taxon>
        <taxon>Peteryoungia</taxon>
    </lineage>
</organism>
<evidence type="ECO:0000313" key="3">
    <source>
        <dbReference type="Proteomes" id="UP001238496"/>
    </source>
</evidence>
<keyword evidence="3" id="KW-1185">Reference proteome</keyword>
<sequence>MAKMTAEEFDRKFDSGEDVEEDLDWSQAKTGDIGRNLFLVKLGENSATEIAAEAKRLGLSVDELISRWVDERLEEERRSAAE</sequence>
<protein>
    <recommendedName>
        <fullName evidence="4">CopG family transcriptional regulator</fullName>
    </recommendedName>
</protein>
<dbReference type="RefSeq" id="WP_307376811.1">
    <property type="nucleotide sequence ID" value="NZ_JAUSUW010000017.1"/>
</dbReference>
<dbReference type="EMBL" id="JAUSUW010000017">
    <property type="protein sequence ID" value="MDQ0423222.1"/>
    <property type="molecule type" value="Genomic_DNA"/>
</dbReference>
<proteinExistence type="predicted"/>